<accession>A0ABQ9GCF6</accession>
<protein>
    <recommendedName>
        <fullName evidence="1">AMP-dependent synthetase/ligase domain-containing protein</fullName>
    </recommendedName>
</protein>
<evidence type="ECO:0000313" key="3">
    <source>
        <dbReference type="Proteomes" id="UP001159363"/>
    </source>
</evidence>
<dbReference type="SUPFAM" id="SSF56801">
    <property type="entry name" value="Acetyl-CoA synthetase-like"/>
    <property type="match status" value="1"/>
</dbReference>
<feature type="domain" description="AMP-dependent synthetase/ligase" evidence="1">
    <location>
        <begin position="49"/>
        <end position="116"/>
    </location>
</feature>
<proteinExistence type="predicted"/>
<dbReference type="Gene3D" id="3.40.50.12780">
    <property type="entry name" value="N-terminal domain of ligase-like"/>
    <property type="match status" value="1"/>
</dbReference>
<dbReference type="InterPro" id="IPR000873">
    <property type="entry name" value="AMP-dep_synth/lig_dom"/>
</dbReference>
<organism evidence="2 3">
    <name type="scientific">Dryococelus australis</name>
    <dbReference type="NCBI Taxonomy" id="614101"/>
    <lineage>
        <taxon>Eukaryota</taxon>
        <taxon>Metazoa</taxon>
        <taxon>Ecdysozoa</taxon>
        <taxon>Arthropoda</taxon>
        <taxon>Hexapoda</taxon>
        <taxon>Insecta</taxon>
        <taxon>Pterygota</taxon>
        <taxon>Neoptera</taxon>
        <taxon>Polyneoptera</taxon>
        <taxon>Phasmatodea</taxon>
        <taxon>Verophasmatodea</taxon>
        <taxon>Anareolatae</taxon>
        <taxon>Phasmatidae</taxon>
        <taxon>Eurycanthinae</taxon>
        <taxon>Dryococelus</taxon>
    </lineage>
</organism>
<keyword evidence="3" id="KW-1185">Reference proteome</keyword>
<gene>
    <name evidence="2" type="ORF">PR048_029109</name>
</gene>
<evidence type="ECO:0000313" key="2">
    <source>
        <dbReference type="EMBL" id="KAJ8870097.1"/>
    </source>
</evidence>
<dbReference type="Pfam" id="PF00501">
    <property type="entry name" value="AMP-binding"/>
    <property type="match status" value="1"/>
</dbReference>
<dbReference type="Proteomes" id="UP001159363">
    <property type="component" value="Chromosome 12"/>
</dbReference>
<comment type="caution">
    <text evidence="2">The sequence shown here is derived from an EMBL/GenBank/DDBJ whole genome shotgun (WGS) entry which is preliminary data.</text>
</comment>
<name>A0ABQ9GCF6_9NEOP</name>
<sequence length="133" mass="14876">MSLLAGRLLVVTCSRQWPTLSTSWKHAHTAAALSPSKQSHNEPVVPIFRYAPQHSDRIALRDRHGDYTYRGVFLSSRQLAAEISSLLGGRRNERVAFLCPNDASYLIAQWACWMSGQIGEYTLFVSSGKPEKV</sequence>
<reference evidence="2 3" key="1">
    <citation type="submission" date="2023-02" db="EMBL/GenBank/DDBJ databases">
        <title>LHISI_Scaffold_Assembly.</title>
        <authorList>
            <person name="Stuart O.P."/>
            <person name="Cleave R."/>
            <person name="Magrath M.J.L."/>
            <person name="Mikheyev A.S."/>
        </authorList>
    </citation>
    <scope>NUCLEOTIDE SEQUENCE [LARGE SCALE GENOMIC DNA]</scope>
    <source>
        <strain evidence="2">Daus_M_001</strain>
        <tissue evidence="2">Leg muscle</tissue>
    </source>
</reference>
<dbReference type="EMBL" id="JARBHB010000013">
    <property type="protein sequence ID" value="KAJ8870097.1"/>
    <property type="molecule type" value="Genomic_DNA"/>
</dbReference>
<dbReference type="InterPro" id="IPR042099">
    <property type="entry name" value="ANL_N_sf"/>
</dbReference>
<evidence type="ECO:0000259" key="1">
    <source>
        <dbReference type="Pfam" id="PF00501"/>
    </source>
</evidence>